<evidence type="ECO:0000313" key="2">
    <source>
        <dbReference type="Proteomes" id="UP000239757"/>
    </source>
</evidence>
<dbReference type="AlphaFoldDB" id="A0A2P5XJ61"/>
<dbReference type="Proteomes" id="UP000239757">
    <property type="component" value="Unassembled WGS sequence"/>
</dbReference>
<proteinExistence type="predicted"/>
<sequence>MLNIKKRVLFALCAAHRSWHIANGPVVCAAQYPAYLEVLPLVYIAQGSGHRTGTFERLTQCAGVCVRHRSMTRDCNRYVRGTTAVHRQDTVLGHPICLNVRVPVQSAGTTLRTTLPRTEPKVKVVIPVCAPMNWYTGGGRLYVRRQIRALPVFTR</sequence>
<name>A0A2P5XJ61_GOSBA</name>
<protein>
    <submittedName>
        <fullName evidence="1">Uncharacterized protein</fullName>
    </submittedName>
</protein>
<dbReference type="EMBL" id="KZ664757">
    <property type="protein sequence ID" value="PPS03399.1"/>
    <property type="molecule type" value="Genomic_DNA"/>
</dbReference>
<gene>
    <name evidence="1" type="ORF">GOBAR_AA17259</name>
</gene>
<accession>A0A2P5XJ61</accession>
<organism evidence="1 2">
    <name type="scientific">Gossypium barbadense</name>
    <name type="common">Sea Island cotton</name>
    <name type="synonym">Hibiscus barbadensis</name>
    <dbReference type="NCBI Taxonomy" id="3634"/>
    <lineage>
        <taxon>Eukaryota</taxon>
        <taxon>Viridiplantae</taxon>
        <taxon>Streptophyta</taxon>
        <taxon>Embryophyta</taxon>
        <taxon>Tracheophyta</taxon>
        <taxon>Spermatophyta</taxon>
        <taxon>Magnoliopsida</taxon>
        <taxon>eudicotyledons</taxon>
        <taxon>Gunneridae</taxon>
        <taxon>Pentapetalae</taxon>
        <taxon>rosids</taxon>
        <taxon>malvids</taxon>
        <taxon>Malvales</taxon>
        <taxon>Malvaceae</taxon>
        <taxon>Malvoideae</taxon>
        <taxon>Gossypium</taxon>
    </lineage>
</organism>
<evidence type="ECO:0000313" key="1">
    <source>
        <dbReference type="EMBL" id="PPS03399.1"/>
    </source>
</evidence>
<reference evidence="1 2" key="1">
    <citation type="submission" date="2015-01" db="EMBL/GenBank/DDBJ databases">
        <title>Genome of allotetraploid Gossypium barbadense reveals genomic plasticity and fiber elongation in cotton evolution.</title>
        <authorList>
            <person name="Chen X."/>
            <person name="Liu X."/>
            <person name="Zhao B."/>
            <person name="Zheng H."/>
            <person name="Hu Y."/>
            <person name="Lu G."/>
            <person name="Yang C."/>
            <person name="Chen J."/>
            <person name="Shan C."/>
            <person name="Zhang L."/>
            <person name="Zhou Y."/>
            <person name="Wang L."/>
            <person name="Guo W."/>
            <person name="Bai Y."/>
            <person name="Ruan J."/>
            <person name="Shangguan X."/>
            <person name="Mao Y."/>
            <person name="Jiang J."/>
            <person name="Zhu Y."/>
            <person name="Lei J."/>
            <person name="Kang H."/>
            <person name="Chen S."/>
            <person name="He X."/>
            <person name="Wang R."/>
            <person name="Wang Y."/>
            <person name="Chen J."/>
            <person name="Wang L."/>
            <person name="Yu S."/>
            <person name="Wang B."/>
            <person name="Wei J."/>
            <person name="Song S."/>
            <person name="Lu X."/>
            <person name="Gao Z."/>
            <person name="Gu W."/>
            <person name="Deng X."/>
            <person name="Ma D."/>
            <person name="Wang S."/>
            <person name="Liang W."/>
            <person name="Fang L."/>
            <person name="Cai C."/>
            <person name="Zhu X."/>
            <person name="Zhou B."/>
            <person name="Zhang Y."/>
            <person name="Chen Z."/>
            <person name="Xu S."/>
            <person name="Zhu R."/>
            <person name="Wang S."/>
            <person name="Zhang T."/>
            <person name="Zhao G."/>
        </authorList>
    </citation>
    <scope>NUCLEOTIDE SEQUENCE [LARGE SCALE GENOMIC DNA]</scope>
    <source>
        <strain evidence="2">cv. Xinhai21</strain>
        <tissue evidence="1">Leaf</tissue>
    </source>
</reference>